<dbReference type="Gene3D" id="1.20.140.10">
    <property type="entry name" value="Butyryl-CoA Dehydrogenase, subunit A, domain 3"/>
    <property type="match status" value="1"/>
</dbReference>
<reference evidence="5 6" key="1">
    <citation type="submission" date="2019-06" db="EMBL/GenBank/DDBJ databases">
        <title>Sequencing the genomes of 1000 actinobacteria strains.</title>
        <authorList>
            <person name="Klenk H.-P."/>
        </authorList>
    </citation>
    <scope>NUCLEOTIDE SEQUENCE [LARGE SCALE GENOMIC DNA]</scope>
    <source>
        <strain evidence="5 6">DSM 26477</strain>
    </source>
</reference>
<dbReference type="PIRSF" id="PIRSF016578">
    <property type="entry name" value="HsaA"/>
    <property type="match status" value="1"/>
</dbReference>
<dbReference type="Gene3D" id="2.40.110.10">
    <property type="entry name" value="Butyryl-CoA Dehydrogenase, subunit A, domain 2"/>
    <property type="match status" value="1"/>
</dbReference>
<evidence type="ECO:0000313" key="6">
    <source>
        <dbReference type="Proteomes" id="UP000317998"/>
    </source>
</evidence>
<dbReference type="SUPFAM" id="SSF47203">
    <property type="entry name" value="Acyl-CoA dehydrogenase C-terminal domain-like"/>
    <property type="match status" value="1"/>
</dbReference>
<dbReference type="InterPro" id="IPR037069">
    <property type="entry name" value="AcylCoA_DH/ox_N_sf"/>
</dbReference>
<dbReference type="InterPro" id="IPR036250">
    <property type="entry name" value="AcylCo_DH-like_C"/>
</dbReference>
<dbReference type="PANTHER" id="PTHR43884">
    <property type="entry name" value="ACYL-COA DEHYDROGENASE"/>
    <property type="match status" value="1"/>
</dbReference>
<feature type="region of interest" description="Disordered" evidence="2">
    <location>
        <begin position="253"/>
        <end position="272"/>
    </location>
</feature>
<dbReference type="GO" id="GO:0050660">
    <property type="term" value="F:flavin adenine dinucleotide binding"/>
    <property type="evidence" value="ECO:0007669"/>
    <property type="project" value="InterPro"/>
</dbReference>
<dbReference type="InterPro" id="IPR013107">
    <property type="entry name" value="Acyl-CoA_DH_C"/>
</dbReference>
<dbReference type="AlphaFoldDB" id="A0A542YJZ6"/>
<evidence type="ECO:0000259" key="4">
    <source>
        <dbReference type="Pfam" id="PF08028"/>
    </source>
</evidence>
<feature type="domain" description="Acyl-CoA dehydrogenase C-terminal" evidence="4">
    <location>
        <begin position="234"/>
        <end position="357"/>
    </location>
</feature>
<dbReference type="InterPro" id="IPR046373">
    <property type="entry name" value="Acyl-CoA_Oxase/DH_mid-dom_sf"/>
</dbReference>
<evidence type="ECO:0000256" key="1">
    <source>
        <dbReference type="ARBA" id="ARBA00023002"/>
    </source>
</evidence>
<gene>
    <name evidence="5" type="ORF">FB562_1521</name>
</gene>
<dbReference type="Pfam" id="PF02771">
    <property type="entry name" value="Acyl-CoA_dh_N"/>
    <property type="match status" value="1"/>
</dbReference>
<dbReference type="EMBL" id="VFOM01000001">
    <property type="protein sequence ID" value="TQL48427.1"/>
    <property type="molecule type" value="Genomic_DNA"/>
</dbReference>
<name>A0A542YJZ6_9MICO</name>
<comment type="caution">
    <text evidence="5">The sequence shown here is derived from an EMBL/GenBank/DDBJ whole genome shotgun (WGS) entry which is preliminary data.</text>
</comment>
<dbReference type="InterPro" id="IPR009100">
    <property type="entry name" value="AcylCoA_DH/oxidase_NM_dom_sf"/>
</dbReference>
<keyword evidence="1" id="KW-0560">Oxidoreductase</keyword>
<dbReference type="Proteomes" id="UP000317998">
    <property type="component" value="Unassembled WGS sequence"/>
</dbReference>
<keyword evidence="6" id="KW-1185">Reference proteome</keyword>
<feature type="domain" description="Acyl-CoA dehydrogenase/oxidase N-terminal" evidence="3">
    <location>
        <begin position="8"/>
        <end position="77"/>
    </location>
</feature>
<dbReference type="InterPro" id="IPR013786">
    <property type="entry name" value="AcylCoA_DH/ox_N"/>
</dbReference>
<accession>A0A542YJZ6</accession>
<dbReference type="GO" id="GO:0003995">
    <property type="term" value="F:acyl-CoA dehydrogenase activity"/>
    <property type="evidence" value="ECO:0007669"/>
    <property type="project" value="TreeGrafter"/>
</dbReference>
<evidence type="ECO:0000259" key="3">
    <source>
        <dbReference type="Pfam" id="PF02771"/>
    </source>
</evidence>
<dbReference type="Pfam" id="PF08028">
    <property type="entry name" value="Acyl-CoA_dh_2"/>
    <property type="match status" value="1"/>
</dbReference>
<dbReference type="PANTHER" id="PTHR43884:SF25">
    <property type="entry name" value="ACYL-COA DEHYDROGENASE YDBM-RELATED"/>
    <property type="match status" value="1"/>
</dbReference>
<dbReference type="SUPFAM" id="SSF56645">
    <property type="entry name" value="Acyl-CoA dehydrogenase NM domain-like"/>
    <property type="match status" value="1"/>
</dbReference>
<protein>
    <submittedName>
        <fullName evidence="5">Alkylation response protein AidB-like acyl-CoA dehydrogenase</fullName>
    </submittedName>
</protein>
<proteinExistence type="predicted"/>
<evidence type="ECO:0000256" key="2">
    <source>
        <dbReference type="SAM" id="MobiDB-lite"/>
    </source>
</evidence>
<evidence type="ECO:0000313" key="5">
    <source>
        <dbReference type="EMBL" id="TQL48427.1"/>
    </source>
</evidence>
<dbReference type="Gene3D" id="1.10.540.10">
    <property type="entry name" value="Acyl-CoA dehydrogenase/oxidase, N-terminal domain"/>
    <property type="match status" value="1"/>
</dbReference>
<sequence>MLSDELLTRIRERAAGYDRANAFPHEDLAELKQAGYLRMLVPAELGGLGLGLVEATREQARLAAAAPATALAVNMHLIWTGVAKVLRDRGDTSLDHVLTEAAEGEIFAFGISEPGNDLVLFGSSTEARPLPDGGYAFTGTKIFTSLAPVWTRLGVFGLDSESADAPKLVHAFLERGDGIETLDDWDTIGMRATQSNTTRLHGAVAAADRVFGRRETGPSGHPLVFAIFTNFLLLVSSVYVGVGQRALELGVEAARSRRSAKTGQSGDQNPDTRWKLADAAIAQDAIVPQLDALARDVDEKADRGDQWFRALTGMKLRATQNARYMVEQAVRVAGGSSYRNSSELGRLYRDVLAGGFHPSNEDSVHSTVATALLGPIAD</sequence>
<organism evidence="5 6">
    <name type="scientific">Homoserinimonas aerilata</name>
    <dbReference type="NCBI Taxonomy" id="1162970"/>
    <lineage>
        <taxon>Bacteria</taxon>
        <taxon>Bacillati</taxon>
        <taxon>Actinomycetota</taxon>
        <taxon>Actinomycetes</taxon>
        <taxon>Micrococcales</taxon>
        <taxon>Microbacteriaceae</taxon>
        <taxon>Homoserinimonas</taxon>
    </lineage>
</organism>